<dbReference type="Proteomes" id="UP000887116">
    <property type="component" value="Unassembled WGS sequence"/>
</dbReference>
<dbReference type="EMBL" id="BMAO01002717">
    <property type="protein sequence ID" value="GFQ82761.1"/>
    <property type="molecule type" value="Genomic_DNA"/>
</dbReference>
<accession>A0A8X6KSL3</accession>
<keyword evidence="2" id="KW-1185">Reference proteome</keyword>
<name>A0A8X6KSL3_TRICU</name>
<sequence>MCSTGWPRVTYLHSGHLDRMYDDCTEGDRGPVLSMALQDLEQWVTLGHTALQLLYSAAAQIRVWVPENVHCLEPMHFPHTTEWRTHVHKVLRNEQVPPAPL</sequence>
<evidence type="ECO:0000313" key="2">
    <source>
        <dbReference type="Proteomes" id="UP000887116"/>
    </source>
</evidence>
<dbReference type="AlphaFoldDB" id="A0A8X6KSL3"/>
<organism evidence="1 2">
    <name type="scientific">Trichonephila clavata</name>
    <name type="common">Joro spider</name>
    <name type="synonym">Nephila clavata</name>
    <dbReference type="NCBI Taxonomy" id="2740835"/>
    <lineage>
        <taxon>Eukaryota</taxon>
        <taxon>Metazoa</taxon>
        <taxon>Ecdysozoa</taxon>
        <taxon>Arthropoda</taxon>
        <taxon>Chelicerata</taxon>
        <taxon>Arachnida</taxon>
        <taxon>Araneae</taxon>
        <taxon>Araneomorphae</taxon>
        <taxon>Entelegynae</taxon>
        <taxon>Araneoidea</taxon>
        <taxon>Nephilidae</taxon>
        <taxon>Trichonephila</taxon>
    </lineage>
</organism>
<evidence type="ECO:0000313" key="1">
    <source>
        <dbReference type="EMBL" id="GFQ82761.1"/>
    </source>
</evidence>
<proteinExistence type="predicted"/>
<protein>
    <submittedName>
        <fullName evidence="1">Uncharacterized protein</fullName>
    </submittedName>
</protein>
<gene>
    <name evidence="1" type="ORF">TNCT_39911</name>
</gene>
<comment type="caution">
    <text evidence="1">The sequence shown here is derived from an EMBL/GenBank/DDBJ whole genome shotgun (WGS) entry which is preliminary data.</text>
</comment>
<reference evidence="1" key="1">
    <citation type="submission" date="2020-07" db="EMBL/GenBank/DDBJ databases">
        <title>Multicomponent nature underlies the extraordinary mechanical properties of spider dragline silk.</title>
        <authorList>
            <person name="Kono N."/>
            <person name="Nakamura H."/>
            <person name="Mori M."/>
            <person name="Yoshida Y."/>
            <person name="Ohtoshi R."/>
            <person name="Malay A.D."/>
            <person name="Moran D.A.P."/>
            <person name="Tomita M."/>
            <person name="Numata K."/>
            <person name="Arakawa K."/>
        </authorList>
    </citation>
    <scope>NUCLEOTIDE SEQUENCE</scope>
</reference>